<evidence type="ECO:0000313" key="2">
    <source>
        <dbReference type="Proteomes" id="UP000186922"/>
    </source>
</evidence>
<evidence type="ECO:0000313" key="1">
    <source>
        <dbReference type="EMBL" id="GAU91421.1"/>
    </source>
</evidence>
<dbReference type="Proteomes" id="UP000186922">
    <property type="component" value="Unassembled WGS sequence"/>
</dbReference>
<dbReference type="EMBL" id="BDGG01000002">
    <property type="protein sequence ID" value="GAU91421.1"/>
    <property type="molecule type" value="Genomic_DNA"/>
</dbReference>
<proteinExistence type="predicted"/>
<name>A0A1D1UPP9_RAMVA</name>
<reference evidence="1 2" key="1">
    <citation type="journal article" date="2016" name="Nat. Commun.">
        <title>Extremotolerant tardigrade genome and improved radiotolerance of human cultured cells by tardigrade-unique protein.</title>
        <authorList>
            <person name="Hashimoto T."/>
            <person name="Horikawa D.D."/>
            <person name="Saito Y."/>
            <person name="Kuwahara H."/>
            <person name="Kozuka-Hata H."/>
            <person name="Shin-I T."/>
            <person name="Minakuchi Y."/>
            <person name="Ohishi K."/>
            <person name="Motoyama A."/>
            <person name="Aizu T."/>
            <person name="Enomoto A."/>
            <person name="Kondo K."/>
            <person name="Tanaka S."/>
            <person name="Hara Y."/>
            <person name="Koshikawa S."/>
            <person name="Sagara H."/>
            <person name="Miura T."/>
            <person name="Yokobori S."/>
            <person name="Miyagawa K."/>
            <person name="Suzuki Y."/>
            <person name="Kubo T."/>
            <person name="Oyama M."/>
            <person name="Kohara Y."/>
            <person name="Fujiyama A."/>
            <person name="Arakawa K."/>
            <person name="Katayama T."/>
            <person name="Toyoda A."/>
            <person name="Kunieda T."/>
        </authorList>
    </citation>
    <scope>NUCLEOTIDE SEQUENCE [LARGE SCALE GENOMIC DNA]</scope>
    <source>
        <strain evidence="1 2">YOKOZUNA-1</strain>
    </source>
</reference>
<dbReference type="AlphaFoldDB" id="A0A1D1UPP9"/>
<protein>
    <submittedName>
        <fullName evidence="1">Uncharacterized protein</fullName>
    </submittedName>
</protein>
<gene>
    <name evidence="1" type="primary">RvY_03679-1</name>
    <name evidence="1" type="synonym">RvY_03679.1</name>
    <name evidence="1" type="ORF">RvY_03679</name>
</gene>
<comment type="caution">
    <text evidence="1">The sequence shown here is derived from an EMBL/GenBank/DDBJ whole genome shotgun (WGS) entry which is preliminary data.</text>
</comment>
<keyword evidence="2" id="KW-1185">Reference proteome</keyword>
<accession>A0A1D1UPP9</accession>
<sequence>MISSRRSSRSKKDKLEQACLFWSRLHPVFRDSPKMVTPYAADNTDATDDAELFLLGREIDAEDEVADLNSPPATENVNDELPSTEPATSIQVWVAELHDMPVRKRFVPVVLDSPTTSEDDFRSGMDFKRRRTNSKVPLILSGSKKSFPTRKRVSSYEEASERYEERKLVLESRSLDGTYRAWNINMLSGWKL</sequence>
<organism evidence="1 2">
    <name type="scientific">Ramazzottius varieornatus</name>
    <name type="common">Water bear</name>
    <name type="synonym">Tardigrade</name>
    <dbReference type="NCBI Taxonomy" id="947166"/>
    <lineage>
        <taxon>Eukaryota</taxon>
        <taxon>Metazoa</taxon>
        <taxon>Ecdysozoa</taxon>
        <taxon>Tardigrada</taxon>
        <taxon>Eutardigrada</taxon>
        <taxon>Parachela</taxon>
        <taxon>Hypsibioidea</taxon>
        <taxon>Ramazzottiidae</taxon>
        <taxon>Ramazzottius</taxon>
    </lineage>
</organism>